<dbReference type="RefSeq" id="WP_206560320.1">
    <property type="nucleotide sequence ID" value="NZ_JAFKCZ010000006.1"/>
</dbReference>
<evidence type="ECO:0000313" key="1">
    <source>
        <dbReference type="EMBL" id="MBN7796880.1"/>
    </source>
</evidence>
<dbReference type="EMBL" id="JAFKCZ010000006">
    <property type="protein sequence ID" value="MBN7796880.1"/>
    <property type="molecule type" value="Genomic_DNA"/>
</dbReference>
<gene>
    <name evidence="1" type="ORF">JYP50_09775</name>
</gene>
<sequence>MTLQLIYCRSNGWSLMNTMAITRRVVIPSVLTCVFSSLLAAEVSVPEPTKLHVVASTEGSNVVWSELLGEIESADASAAVTVIDIEGSNAKRARGVLIELKNAASTDHVYVTDDLLPSLRKELQELELNLQYAGECEAKHQCVLGIARCRPSQTKRQAYCPGFYSTAESDGGFILSTPRNTFLFPSIRAAQFDSFISEAVQVFIANEAPDHGVDEPSVDILGVKIKRGMRENRDPE</sequence>
<proteinExistence type="predicted"/>
<keyword evidence="2" id="KW-1185">Reference proteome</keyword>
<comment type="caution">
    <text evidence="1">The sequence shown here is derived from an EMBL/GenBank/DDBJ whole genome shotgun (WGS) entry which is preliminary data.</text>
</comment>
<accession>A0A939DEN3</accession>
<organism evidence="1 2">
    <name type="scientific">Parahaliea mediterranea</name>
    <dbReference type="NCBI Taxonomy" id="651086"/>
    <lineage>
        <taxon>Bacteria</taxon>
        <taxon>Pseudomonadati</taxon>
        <taxon>Pseudomonadota</taxon>
        <taxon>Gammaproteobacteria</taxon>
        <taxon>Cellvibrionales</taxon>
        <taxon>Halieaceae</taxon>
        <taxon>Parahaliea</taxon>
    </lineage>
</organism>
<dbReference type="AlphaFoldDB" id="A0A939DEN3"/>
<dbReference type="Proteomes" id="UP000664303">
    <property type="component" value="Unassembled WGS sequence"/>
</dbReference>
<name>A0A939DEN3_9GAMM</name>
<evidence type="ECO:0000313" key="2">
    <source>
        <dbReference type="Proteomes" id="UP000664303"/>
    </source>
</evidence>
<reference evidence="1" key="1">
    <citation type="submission" date="2021-02" db="EMBL/GenBank/DDBJ databases">
        <title>PHA producing bacteria isolated from coastal sediment in Guangdong, Shenzhen.</title>
        <authorList>
            <person name="Zheng W."/>
            <person name="Yu S."/>
            <person name="Huang Y."/>
        </authorList>
    </citation>
    <scope>NUCLEOTIDE SEQUENCE</scope>
    <source>
        <strain evidence="1">TN14-10</strain>
    </source>
</reference>
<protein>
    <submittedName>
        <fullName evidence="1">Uncharacterized protein</fullName>
    </submittedName>
</protein>